<evidence type="ECO:0000313" key="2">
    <source>
        <dbReference type="Proteomes" id="UP001454036"/>
    </source>
</evidence>
<proteinExistence type="predicted"/>
<reference evidence="1 2" key="1">
    <citation type="submission" date="2024-01" db="EMBL/GenBank/DDBJ databases">
        <title>The complete chloroplast genome sequence of Lithospermum erythrorhizon: insights into the phylogenetic relationship among Boraginaceae species and the maternal lineages of purple gromwells.</title>
        <authorList>
            <person name="Okada T."/>
            <person name="Watanabe K."/>
        </authorList>
    </citation>
    <scope>NUCLEOTIDE SEQUENCE [LARGE SCALE GENOMIC DNA]</scope>
</reference>
<protein>
    <submittedName>
        <fullName evidence="1">Uncharacterized protein</fullName>
    </submittedName>
</protein>
<dbReference type="AlphaFoldDB" id="A0AAV3RJF5"/>
<accession>A0AAV3RJF5</accession>
<dbReference type="EMBL" id="BAABME010009382">
    <property type="protein sequence ID" value="GAA0175067.1"/>
    <property type="molecule type" value="Genomic_DNA"/>
</dbReference>
<sequence>MVGTQWRLSIETTVAGIRYLSAYCWSKELLISRGKLCSLGMASSAKYVHHSISDYLNVDFCAQILISGFWVGPDVEDGWGYVEAFVSQLP</sequence>
<organism evidence="1 2">
    <name type="scientific">Lithospermum erythrorhizon</name>
    <name type="common">Purple gromwell</name>
    <name type="synonym">Lithospermum officinale var. erythrorhizon</name>
    <dbReference type="NCBI Taxonomy" id="34254"/>
    <lineage>
        <taxon>Eukaryota</taxon>
        <taxon>Viridiplantae</taxon>
        <taxon>Streptophyta</taxon>
        <taxon>Embryophyta</taxon>
        <taxon>Tracheophyta</taxon>
        <taxon>Spermatophyta</taxon>
        <taxon>Magnoliopsida</taxon>
        <taxon>eudicotyledons</taxon>
        <taxon>Gunneridae</taxon>
        <taxon>Pentapetalae</taxon>
        <taxon>asterids</taxon>
        <taxon>lamiids</taxon>
        <taxon>Boraginales</taxon>
        <taxon>Boraginaceae</taxon>
        <taxon>Boraginoideae</taxon>
        <taxon>Lithospermeae</taxon>
        <taxon>Lithospermum</taxon>
    </lineage>
</organism>
<comment type="caution">
    <text evidence="1">The sequence shown here is derived from an EMBL/GenBank/DDBJ whole genome shotgun (WGS) entry which is preliminary data.</text>
</comment>
<keyword evidence="2" id="KW-1185">Reference proteome</keyword>
<dbReference type="Proteomes" id="UP001454036">
    <property type="component" value="Unassembled WGS sequence"/>
</dbReference>
<name>A0AAV3RJF5_LITER</name>
<gene>
    <name evidence="1" type="ORF">LIER_28321</name>
</gene>
<evidence type="ECO:0000313" key="1">
    <source>
        <dbReference type="EMBL" id="GAA0175067.1"/>
    </source>
</evidence>